<keyword evidence="3" id="KW-1003">Cell membrane</keyword>
<dbReference type="GO" id="GO:0005886">
    <property type="term" value="C:plasma membrane"/>
    <property type="evidence" value="ECO:0007669"/>
    <property type="project" value="UniProtKB-SubCell"/>
</dbReference>
<dbReference type="InterPro" id="IPR004869">
    <property type="entry name" value="MMPL_dom"/>
</dbReference>
<dbReference type="Gene3D" id="1.20.1640.10">
    <property type="entry name" value="Multidrug efflux transporter AcrB transmembrane domain"/>
    <property type="match status" value="1"/>
</dbReference>
<comment type="caution">
    <text evidence="9">The sequence shown here is derived from an EMBL/GenBank/DDBJ whole genome shotgun (WGS) entry which is preliminary data.</text>
</comment>
<dbReference type="EMBL" id="ALQB01000206">
    <property type="protein sequence ID" value="EJZ05965.1"/>
    <property type="molecule type" value="Genomic_DNA"/>
</dbReference>
<protein>
    <recommendedName>
        <fullName evidence="8">Membrane transport protein MMPL domain-containing protein</fullName>
    </recommendedName>
</protein>
<feature type="transmembrane region" description="Helical" evidence="7">
    <location>
        <begin position="185"/>
        <end position="204"/>
    </location>
</feature>
<gene>
    <name evidence="9" type="ORF">MFORT_28894</name>
</gene>
<dbReference type="InterPro" id="IPR050545">
    <property type="entry name" value="Mycobact_MmpL"/>
</dbReference>
<evidence type="ECO:0000256" key="4">
    <source>
        <dbReference type="ARBA" id="ARBA00022692"/>
    </source>
</evidence>
<name>K0ULX7_MYCFO</name>
<evidence type="ECO:0000259" key="8">
    <source>
        <dbReference type="Pfam" id="PF03176"/>
    </source>
</evidence>
<feature type="non-terminal residue" evidence="9">
    <location>
        <position position="347"/>
    </location>
</feature>
<comment type="subcellular location">
    <subcellularLocation>
        <location evidence="1">Cell membrane</location>
        <topology evidence="1">Multi-pass membrane protein</topology>
    </subcellularLocation>
</comment>
<comment type="similarity">
    <text evidence="2">Belongs to the resistance-nodulation-cell division (RND) (TC 2.A.6) family. MmpL subfamily.</text>
</comment>
<proteinExistence type="inferred from homology"/>
<evidence type="ECO:0000256" key="5">
    <source>
        <dbReference type="ARBA" id="ARBA00022989"/>
    </source>
</evidence>
<accession>K0ULX7</accession>
<evidence type="ECO:0000256" key="6">
    <source>
        <dbReference type="ARBA" id="ARBA00023136"/>
    </source>
</evidence>
<feature type="transmembrane region" description="Helical" evidence="7">
    <location>
        <begin position="244"/>
        <end position="266"/>
    </location>
</feature>
<feature type="domain" description="Membrane transport protein MMPL" evidence="8">
    <location>
        <begin position="45"/>
        <end position="347"/>
    </location>
</feature>
<evidence type="ECO:0000256" key="2">
    <source>
        <dbReference type="ARBA" id="ARBA00010157"/>
    </source>
</evidence>
<dbReference type="RefSeq" id="WP_003884190.1">
    <property type="nucleotide sequence ID" value="NZ_JH814748.1"/>
</dbReference>
<organism evidence="9 10">
    <name type="scientific">Mycolicibacterium fortuitum subsp. fortuitum DSM 46621 = ATCC 6841 = JCM 6387</name>
    <dbReference type="NCBI Taxonomy" id="1214102"/>
    <lineage>
        <taxon>Bacteria</taxon>
        <taxon>Bacillati</taxon>
        <taxon>Actinomycetota</taxon>
        <taxon>Actinomycetes</taxon>
        <taxon>Mycobacteriales</taxon>
        <taxon>Mycobacteriaceae</taxon>
        <taxon>Mycolicibacterium</taxon>
    </lineage>
</organism>
<feature type="transmembrane region" description="Helical" evidence="7">
    <location>
        <begin position="320"/>
        <end position="342"/>
    </location>
</feature>
<evidence type="ECO:0000256" key="3">
    <source>
        <dbReference type="ARBA" id="ARBA00022475"/>
    </source>
</evidence>
<evidence type="ECO:0000313" key="10">
    <source>
        <dbReference type="Proteomes" id="UP000006043"/>
    </source>
</evidence>
<dbReference type="SUPFAM" id="SSF82866">
    <property type="entry name" value="Multidrug efflux transporter AcrB transmembrane domain"/>
    <property type="match status" value="1"/>
</dbReference>
<dbReference type="PANTHER" id="PTHR33406">
    <property type="entry name" value="MEMBRANE PROTEIN MJ1562-RELATED"/>
    <property type="match status" value="1"/>
</dbReference>
<keyword evidence="5 7" id="KW-1133">Transmembrane helix</keyword>
<dbReference type="Pfam" id="PF03176">
    <property type="entry name" value="MMPL"/>
    <property type="match status" value="1"/>
</dbReference>
<dbReference type="Proteomes" id="UP000006043">
    <property type="component" value="Unassembled WGS sequence"/>
</dbReference>
<evidence type="ECO:0000256" key="1">
    <source>
        <dbReference type="ARBA" id="ARBA00004651"/>
    </source>
</evidence>
<dbReference type="AlphaFoldDB" id="K0ULX7"/>
<sequence>MLTTIARAASRCALLVMAVWVLLAGVGNIAVPQLEHVVKEQSRAFFPTDSGATRAAQRMGTLFGDSDSNNIAYVVLEADRPLGESDRSYYRALAERLRTQTPGVESVMDLWDDPAASAVFESRDRKAAYLMARLSGQLGSSTATDAVAALRGAVDLTGRPEGLRTHVTGPGASLVDEFAALDAQLARITVLTVGMIAALLLFVYRSPITAAVPLASVGLSLAVARPVVALLGEHGVIEVSVFSVALMSAMVLGAGTDYGIFLLGRYHENRRAGLAAPEALAEAYRRVAPVIAGSSATIATALFCLTFAKVSFLRSAGIPSGIGILAAMLGALTLAPAMIGWFSRRGW</sequence>
<keyword evidence="4 7" id="KW-0812">Transmembrane</keyword>
<reference evidence="9 10" key="1">
    <citation type="journal article" date="2012" name="J. Bacteriol.">
        <title>Complete Genome Sequence of Mycobacterium fortuitum subsp. fortuitum Type Strain DSM46621.</title>
        <authorList>
            <person name="Ho Y.S."/>
            <person name="Adroub S.A."/>
            <person name="Aleisa F."/>
            <person name="Mahmood H."/>
            <person name="Othoum G."/>
            <person name="Rashid F."/>
            <person name="Zaher M."/>
            <person name="Ali S."/>
            <person name="Bitter W."/>
            <person name="Pain A."/>
            <person name="Abdallah A.M."/>
        </authorList>
    </citation>
    <scope>NUCLEOTIDE SEQUENCE [LARGE SCALE GENOMIC DNA]</scope>
    <source>
        <strain evidence="10">DSM46621</strain>
    </source>
</reference>
<dbReference type="HOGENOM" id="CLU_005108_3_2_11"/>
<keyword evidence="6 7" id="KW-0472">Membrane</keyword>
<evidence type="ECO:0000313" key="9">
    <source>
        <dbReference type="EMBL" id="EJZ05965.1"/>
    </source>
</evidence>
<feature type="transmembrane region" description="Helical" evidence="7">
    <location>
        <begin position="287"/>
        <end position="308"/>
    </location>
</feature>
<feature type="transmembrane region" description="Helical" evidence="7">
    <location>
        <begin position="211"/>
        <end position="232"/>
    </location>
</feature>
<evidence type="ECO:0000256" key="7">
    <source>
        <dbReference type="SAM" id="Phobius"/>
    </source>
</evidence>
<dbReference type="PANTHER" id="PTHR33406:SF6">
    <property type="entry name" value="MEMBRANE PROTEIN YDGH-RELATED"/>
    <property type="match status" value="1"/>
</dbReference>